<sequence length="92" mass="10080">MDIFGPALTKHWDSNDLTPSIPSRSLSAASVECDTVTTHYSGEEIDGEHNIVAFLEMPGMEEKKNGIIPSFSRKTDCGAAQPDIRQLFPLSE</sequence>
<organism evidence="1 2">
    <name type="scientific">Araneus ventricosus</name>
    <name type="common">Orbweaver spider</name>
    <name type="synonym">Epeira ventricosa</name>
    <dbReference type="NCBI Taxonomy" id="182803"/>
    <lineage>
        <taxon>Eukaryota</taxon>
        <taxon>Metazoa</taxon>
        <taxon>Ecdysozoa</taxon>
        <taxon>Arthropoda</taxon>
        <taxon>Chelicerata</taxon>
        <taxon>Arachnida</taxon>
        <taxon>Araneae</taxon>
        <taxon>Araneomorphae</taxon>
        <taxon>Entelegynae</taxon>
        <taxon>Araneoidea</taxon>
        <taxon>Araneidae</taxon>
        <taxon>Araneus</taxon>
    </lineage>
</organism>
<gene>
    <name evidence="1" type="ORF">AVEN_132436_1</name>
</gene>
<dbReference type="AlphaFoldDB" id="A0A4Y2IGX0"/>
<evidence type="ECO:0000313" key="2">
    <source>
        <dbReference type="Proteomes" id="UP000499080"/>
    </source>
</evidence>
<dbReference type="Proteomes" id="UP000499080">
    <property type="component" value="Unassembled WGS sequence"/>
</dbReference>
<protein>
    <submittedName>
        <fullName evidence="1">Uncharacterized protein</fullName>
    </submittedName>
</protein>
<keyword evidence="2" id="KW-1185">Reference proteome</keyword>
<proteinExistence type="predicted"/>
<reference evidence="1 2" key="1">
    <citation type="journal article" date="2019" name="Sci. Rep.">
        <title>Orb-weaving spider Araneus ventricosus genome elucidates the spidroin gene catalogue.</title>
        <authorList>
            <person name="Kono N."/>
            <person name="Nakamura H."/>
            <person name="Ohtoshi R."/>
            <person name="Moran D.A.P."/>
            <person name="Shinohara A."/>
            <person name="Yoshida Y."/>
            <person name="Fujiwara M."/>
            <person name="Mori M."/>
            <person name="Tomita M."/>
            <person name="Arakawa K."/>
        </authorList>
    </citation>
    <scope>NUCLEOTIDE SEQUENCE [LARGE SCALE GENOMIC DNA]</scope>
</reference>
<dbReference type="EMBL" id="BGPR01002653">
    <property type="protein sequence ID" value="GBM76938.1"/>
    <property type="molecule type" value="Genomic_DNA"/>
</dbReference>
<comment type="caution">
    <text evidence="1">The sequence shown here is derived from an EMBL/GenBank/DDBJ whole genome shotgun (WGS) entry which is preliminary data.</text>
</comment>
<evidence type="ECO:0000313" key="1">
    <source>
        <dbReference type="EMBL" id="GBM76938.1"/>
    </source>
</evidence>
<name>A0A4Y2IGX0_ARAVE</name>
<accession>A0A4Y2IGX0</accession>